<keyword evidence="3" id="KW-1185">Reference proteome</keyword>
<name>A0ABT1I1K2_STRSD</name>
<dbReference type="Proteomes" id="UP001205311">
    <property type="component" value="Unassembled WGS sequence"/>
</dbReference>
<protein>
    <submittedName>
        <fullName evidence="2">Thiopeptide-type bacteriocin biosynthesis domain-containing protein</fullName>
    </submittedName>
</protein>
<reference evidence="2 3" key="1">
    <citation type="submission" date="2022-06" db="EMBL/GenBank/DDBJ databases">
        <title>Genomic Encyclopedia of Archaeal and Bacterial Type Strains, Phase II (KMG-II): from individual species to whole genera.</title>
        <authorList>
            <person name="Goeker M."/>
        </authorList>
    </citation>
    <scope>NUCLEOTIDE SEQUENCE [LARGE SCALE GENOMIC DNA]</scope>
    <source>
        <strain evidence="2 3">DSM 40477</strain>
    </source>
</reference>
<comment type="caution">
    <text evidence="2">The sequence shown here is derived from an EMBL/GenBank/DDBJ whole genome shotgun (WGS) entry which is preliminary data.</text>
</comment>
<proteinExistence type="predicted"/>
<evidence type="ECO:0000313" key="3">
    <source>
        <dbReference type="Proteomes" id="UP001205311"/>
    </source>
</evidence>
<dbReference type="EMBL" id="JAMTCP010000046">
    <property type="protein sequence ID" value="MCP2261659.1"/>
    <property type="molecule type" value="Genomic_DNA"/>
</dbReference>
<feature type="domain" description="Thiopeptide-type bacteriocin biosynthesis" evidence="1">
    <location>
        <begin position="2"/>
        <end position="46"/>
    </location>
</feature>
<accession>A0ABT1I1K2</accession>
<evidence type="ECO:0000313" key="2">
    <source>
        <dbReference type="EMBL" id="MCP2261659.1"/>
    </source>
</evidence>
<dbReference type="InterPro" id="IPR023809">
    <property type="entry name" value="Thiopep_bacteriocin_synth_dom"/>
</dbReference>
<gene>
    <name evidence="2" type="ORF">LX15_005385</name>
</gene>
<dbReference type="Pfam" id="PF14028">
    <property type="entry name" value="Lant_dehydr_C"/>
    <property type="match status" value="1"/>
</dbReference>
<sequence>MRQAGLVGRLVFDTYFLEVGRYGQGEALEAAENVFVADSATVTACAGDRGRLRNSLCPVVGG</sequence>
<evidence type="ECO:0000259" key="1">
    <source>
        <dbReference type="Pfam" id="PF14028"/>
    </source>
</evidence>
<organism evidence="2 3">
    <name type="scientific">Streptoalloteichus tenebrarius (strain ATCC 17920 / DSM 40477 / JCM 4838 / CBS 697.72 / NBRC 16177 / NCIMB 11028 / NRRL B-12390 / A12253. 1 / ISP 5477)</name>
    <name type="common">Streptomyces tenebrarius</name>
    <dbReference type="NCBI Taxonomy" id="1933"/>
    <lineage>
        <taxon>Bacteria</taxon>
        <taxon>Bacillati</taxon>
        <taxon>Actinomycetota</taxon>
        <taxon>Actinomycetes</taxon>
        <taxon>Pseudonocardiales</taxon>
        <taxon>Pseudonocardiaceae</taxon>
        <taxon>Streptoalloteichus</taxon>
    </lineage>
</organism>